<dbReference type="AlphaFoldDB" id="A0AAX2CEM7"/>
<accession>A0AAX2CEM7</accession>
<organism evidence="1 2">
    <name type="scientific">Bacillus cytotoxicus</name>
    <dbReference type="NCBI Taxonomy" id="580165"/>
    <lineage>
        <taxon>Bacteria</taxon>
        <taxon>Bacillati</taxon>
        <taxon>Bacillota</taxon>
        <taxon>Bacilli</taxon>
        <taxon>Bacillales</taxon>
        <taxon>Bacillaceae</taxon>
        <taxon>Bacillus</taxon>
        <taxon>Bacillus cereus group</taxon>
    </lineage>
</organism>
<protein>
    <submittedName>
        <fullName evidence="1">Uncharacterized protein</fullName>
    </submittedName>
</protein>
<dbReference type="Proteomes" id="UP000242164">
    <property type="component" value="Unassembled WGS sequence"/>
</dbReference>
<evidence type="ECO:0000313" key="2">
    <source>
        <dbReference type="Proteomes" id="UP000242164"/>
    </source>
</evidence>
<name>A0AAX2CEM7_9BACI</name>
<proteinExistence type="predicted"/>
<reference evidence="1 2" key="1">
    <citation type="submission" date="2016-08" db="EMBL/GenBank/DDBJ databases">
        <authorList>
            <person name="Loux V."/>
            <person name="Rue O."/>
        </authorList>
    </citation>
    <scope>NUCLEOTIDE SEQUENCE [LARGE SCALE GENOMIC DNA]</scope>
    <source>
        <strain evidence="1 2">AFSSA_08CEB44bac</strain>
    </source>
</reference>
<sequence length="18" mass="2283">MDAFCENRLEQEKWEIIK</sequence>
<gene>
    <name evidence="1" type="ORF">BCB44BAC_01280</name>
</gene>
<comment type="caution">
    <text evidence="1">The sequence shown here is derived from an EMBL/GenBank/DDBJ whole genome shotgun (WGS) entry which is preliminary data.</text>
</comment>
<evidence type="ECO:0000313" key="1">
    <source>
        <dbReference type="EMBL" id="SCL88138.1"/>
    </source>
</evidence>
<dbReference type="EMBL" id="FMIK01000019">
    <property type="protein sequence ID" value="SCL88138.1"/>
    <property type="molecule type" value="Genomic_DNA"/>
</dbReference>